<dbReference type="SUPFAM" id="SSF53927">
    <property type="entry name" value="Cytidine deaminase-like"/>
    <property type="match status" value="1"/>
</dbReference>
<dbReference type="Gene3D" id="3.40.140.10">
    <property type="entry name" value="Cytidine Deaminase, domain 2"/>
    <property type="match status" value="1"/>
</dbReference>
<dbReference type="EMBL" id="JAKKUT010000005">
    <property type="protein sequence ID" value="MDG2991819.1"/>
    <property type="molecule type" value="Genomic_DNA"/>
</dbReference>
<dbReference type="CDD" id="cd01285">
    <property type="entry name" value="nucleoside_deaminase"/>
    <property type="match status" value="1"/>
</dbReference>
<sequence>MDHVPDHERFMRRAIELSAKGGLEEKTGGCFGAVIVKDGEIVGEGYNHVVAENDPTWHGEVAAIRDAAKKLGTYHLTGCTLYTSAYPCPMCLTAAFWARIDKMYYGARCEDVLLYGAFEDENFYEELAKPPEQRALVPETELLREEAVEVWKKFSEIPNRVHY</sequence>
<gene>
    <name evidence="2" type="ORF">L3556_12885</name>
</gene>
<evidence type="ECO:0000259" key="1">
    <source>
        <dbReference type="PROSITE" id="PS51747"/>
    </source>
</evidence>
<organism evidence="2 3">
    <name type="scientific">Candidatus Synechococcus calcipolaris G9</name>
    <dbReference type="NCBI Taxonomy" id="1497997"/>
    <lineage>
        <taxon>Bacteria</taxon>
        <taxon>Bacillati</taxon>
        <taxon>Cyanobacteriota</taxon>
        <taxon>Cyanophyceae</taxon>
        <taxon>Synechococcales</taxon>
        <taxon>Synechococcaceae</taxon>
        <taxon>Synechococcus</taxon>
    </lineage>
</organism>
<evidence type="ECO:0000313" key="2">
    <source>
        <dbReference type="EMBL" id="MDG2991819.1"/>
    </source>
</evidence>
<dbReference type="Proteomes" id="UP001154265">
    <property type="component" value="Unassembled WGS sequence"/>
</dbReference>
<keyword evidence="3" id="KW-1185">Reference proteome</keyword>
<proteinExistence type="predicted"/>
<protein>
    <submittedName>
        <fullName evidence="2">Nucleoside deaminase</fullName>
    </submittedName>
</protein>
<reference evidence="2" key="2">
    <citation type="submission" date="2022-01" db="EMBL/GenBank/DDBJ databases">
        <authorList>
            <person name="Zivanovic Y."/>
            <person name="Moreira D."/>
            <person name="Lopez-Garcia P."/>
        </authorList>
    </citation>
    <scope>NUCLEOTIDE SEQUENCE</scope>
    <source>
        <strain evidence="2">G9</strain>
    </source>
</reference>
<name>A0ABT6F1U9_9SYNE</name>
<evidence type="ECO:0000313" key="3">
    <source>
        <dbReference type="Proteomes" id="UP001154265"/>
    </source>
</evidence>
<dbReference type="InterPro" id="IPR002125">
    <property type="entry name" value="CMP_dCMP_dom"/>
</dbReference>
<accession>A0ABT6F1U9</accession>
<dbReference type="PROSITE" id="PS51747">
    <property type="entry name" value="CYT_DCMP_DEAMINASES_2"/>
    <property type="match status" value="1"/>
</dbReference>
<comment type="caution">
    <text evidence="2">The sequence shown here is derived from an EMBL/GenBank/DDBJ whole genome shotgun (WGS) entry which is preliminary data.</text>
</comment>
<dbReference type="PANTHER" id="PTHR11079">
    <property type="entry name" value="CYTOSINE DEAMINASE FAMILY MEMBER"/>
    <property type="match status" value="1"/>
</dbReference>
<dbReference type="InterPro" id="IPR016193">
    <property type="entry name" value="Cytidine_deaminase-like"/>
</dbReference>
<reference evidence="2" key="1">
    <citation type="journal article" date="2022" name="Genome Biol. Evol.">
        <title>A New Gene Family Diagnostic for Intracellular Biomineralization of Amorphous Ca Carbonates by Cyanobacteria.</title>
        <authorList>
            <person name="Benzerara K."/>
            <person name="Duprat E."/>
            <person name="Bitard-Feildel T."/>
            <person name="Caumes G."/>
            <person name="Cassier-Chauvat C."/>
            <person name="Chauvat F."/>
            <person name="Dezi M."/>
            <person name="Diop S.I."/>
            <person name="Gaschignard G."/>
            <person name="Gorgen S."/>
            <person name="Gugger M."/>
            <person name="Lopez-Garcia P."/>
            <person name="Millet M."/>
            <person name="Skouri-Panet F."/>
            <person name="Moreira D."/>
            <person name="Callebaut I."/>
        </authorList>
    </citation>
    <scope>NUCLEOTIDE SEQUENCE</scope>
    <source>
        <strain evidence="2">G9</strain>
    </source>
</reference>
<feature type="domain" description="CMP/dCMP-type deaminase" evidence="1">
    <location>
        <begin position="5"/>
        <end position="121"/>
    </location>
</feature>
<dbReference type="RefSeq" id="WP_277867746.1">
    <property type="nucleotide sequence ID" value="NZ_JAKKUT010000005.1"/>
</dbReference>
<dbReference type="PANTHER" id="PTHR11079:SF161">
    <property type="entry name" value="CMP_DCMP-TYPE DEAMINASE DOMAIN-CONTAINING PROTEIN"/>
    <property type="match status" value="1"/>
</dbReference>
<dbReference type="Pfam" id="PF00383">
    <property type="entry name" value="dCMP_cyt_deam_1"/>
    <property type="match status" value="1"/>
</dbReference>